<dbReference type="OrthoDB" id="9803916at2"/>
<evidence type="ECO:0000259" key="1">
    <source>
        <dbReference type="SMART" id="SM00849"/>
    </source>
</evidence>
<dbReference type="PANTHER" id="PTHR13754:SF13">
    <property type="entry name" value="METALLO-BETA-LACTAMASE SUPERFAMILY PROTEIN (AFU_ORTHOLOGUE AFUA_3G07630)"/>
    <property type="match status" value="1"/>
</dbReference>
<dbReference type="InterPro" id="IPR001279">
    <property type="entry name" value="Metallo-B-lactamas"/>
</dbReference>
<keyword evidence="3" id="KW-1185">Reference proteome</keyword>
<accession>A0A1I0Y1Q5</accession>
<dbReference type="RefSeq" id="WP_090040523.1">
    <property type="nucleotide sequence ID" value="NZ_FOKI01000010.1"/>
</dbReference>
<dbReference type="AlphaFoldDB" id="A0A1I0Y1Q5"/>
<evidence type="ECO:0000313" key="2">
    <source>
        <dbReference type="EMBL" id="SFB06398.1"/>
    </source>
</evidence>
<feature type="domain" description="Metallo-beta-lactamase" evidence="1">
    <location>
        <begin position="21"/>
        <end position="205"/>
    </location>
</feature>
<protein>
    <submittedName>
        <fullName evidence="2">7,8-dihydropterin-6-yl-methyl-4-(Beta-D-ribofuranosyl)aminobenzene 5'-phosphate synthase</fullName>
    </submittedName>
</protein>
<gene>
    <name evidence="2" type="ORF">SAMN04488528_1010101</name>
</gene>
<sequence>MKITTLIENSLSQDKSLRCEHGLSFYIETKQGIILFDTGKSGDFIENANKLHIDLNKIDYMALSHAHYDHCGGVRKLFDNFKIKPDFYVSDKFFENSNKYYHSTDNKKLDFSCDGKEYRYIGIDFDKEYIEGKGIDIRCIEHSTTEIAEGIYLFSKFNRENHLEKINESMKIKVDGNYVTDNFDDEIALGIDTDKGLVILLGCAHPGILNMVENIMKSTGKTVYGVIGGTHLVEADEERIRKTIKRLNELNIRLIGVSHCTGESACNLFQEKCDNFFKNSTGTSVEL</sequence>
<dbReference type="InterPro" id="IPR052926">
    <property type="entry name" value="Metallo-beta-lactamase_dom"/>
</dbReference>
<dbReference type="EMBL" id="FOKI01000010">
    <property type="protein sequence ID" value="SFB06398.1"/>
    <property type="molecule type" value="Genomic_DNA"/>
</dbReference>
<dbReference type="InterPro" id="IPR041712">
    <property type="entry name" value="DHPS-like_MBL-fold"/>
</dbReference>
<dbReference type="InterPro" id="IPR036866">
    <property type="entry name" value="RibonucZ/Hydroxyglut_hydro"/>
</dbReference>
<organism evidence="2 3">
    <name type="scientific">Clostridium frigidicarnis</name>
    <dbReference type="NCBI Taxonomy" id="84698"/>
    <lineage>
        <taxon>Bacteria</taxon>
        <taxon>Bacillati</taxon>
        <taxon>Bacillota</taxon>
        <taxon>Clostridia</taxon>
        <taxon>Eubacteriales</taxon>
        <taxon>Clostridiaceae</taxon>
        <taxon>Clostridium</taxon>
    </lineage>
</organism>
<dbReference type="GO" id="GO:0016740">
    <property type="term" value="F:transferase activity"/>
    <property type="evidence" value="ECO:0007669"/>
    <property type="project" value="TreeGrafter"/>
</dbReference>
<dbReference type="Gene3D" id="3.60.15.10">
    <property type="entry name" value="Ribonuclease Z/Hydroxyacylglutathione hydrolase-like"/>
    <property type="match status" value="1"/>
</dbReference>
<dbReference type="CDD" id="cd07713">
    <property type="entry name" value="DHPS-like_MBL-fold"/>
    <property type="match status" value="1"/>
</dbReference>
<proteinExistence type="predicted"/>
<dbReference type="Proteomes" id="UP000198619">
    <property type="component" value="Unassembled WGS sequence"/>
</dbReference>
<evidence type="ECO:0000313" key="3">
    <source>
        <dbReference type="Proteomes" id="UP000198619"/>
    </source>
</evidence>
<dbReference type="PANTHER" id="PTHR13754">
    <property type="entry name" value="METALLO-BETA-LACTAMASE SUPERFAMILY PROTEIN"/>
    <property type="match status" value="1"/>
</dbReference>
<reference evidence="2 3" key="1">
    <citation type="submission" date="2016-10" db="EMBL/GenBank/DDBJ databases">
        <authorList>
            <person name="de Groot N.N."/>
        </authorList>
    </citation>
    <scope>NUCLEOTIDE SEQUENCE [LARGE SCALE GENOMIC DNA]</scope>
    <source>
        <strain evidence="2 3">DSM 12271</strain>
    </source>
</reference>
<dbReference type="SUPFAM" id="SSF56281">
    <property type="entry name" value="Metallo-hydrolase/oxidoreductase"/>
    <property type="match status" value="1"/>
</dbReference>
<dbReference type="SMART" id="SM00849">
    <property type="entry name" value="Lactamase_B"/>
    <property type="match status" value="1"/>
</dbReference>
<name>A0A1I0Y1Q5_9CLOT</name>
<dbReference type="Pfam" id="PF00753">
    <property type="entry name" value="Lactamase_B"/>
    <property type="match status" value="1"/>
</dbReference>
<dbReference type="STRING" id="84698.SAMN04488528_1010101"/>